<keyword evidence="2" id="KW-0732">Signal</keyword>
<accession>A0A6N7PLM3</accession>
<dbReference type="Proteomes" id="UP000440224">
    <property type="component" value="Unassembled WGS sequence"/>
</dbReference>
<proteinExistence type="predicted"/>
<reference evidence="3 4" key="1">
    <citation type="submission" date="2019-10" db="EMBL/GenBank/DDBJ databases">
        <title>A soil myxobacterium in the family Polyangiaceae.</title>
        <authorList>
            <person name="Li Y."/>
            <person name="Wang J."/>
        </authorList>
    </citation>
    <scope>NUCLEOTIDE SEQUENCE [LARGE SCALE GENOMIC DNA]</scope>
    <source>
        <strain evidence="3 4">DSM 14734</strain>
    </source>
</reference>
<dbReference type="AlphaFoldDB" id="A0A6N7PLM3"/>
<feature type="chain" id="PRO_5027012166" evidence="2">
    <location>
        <begin position="22"/>
        <end position="222"/>
    </location>
</feature>
<feature type="region of interest" description="Disordered" evidence="1">
    <location>
        <begin position="96"/>
        <end position="116"/>
    </location>
</feature>
<evidence type="ECO:0000256" key="1">
    <source>
        <dbReference type="SAM" id="MobiDB-lite"/>
    </source>
</evidence>
<feature type="signal peptide" evidence="2">
    <location>
        <begin position="1"/>
        <end position="21"/>
    </location>
</feature>
<organism evidence="3 4">
    <name type="scientific">Polyangium spumosum</name>
    <dbReference type="NCBI Taxonomy" id="889282"/>
    <lineage>
        <taxon>Bacteria</taxon>
        <taxon>Pseudomonadati</taxon>
        <taxon>Myxococcota</taxon>
        <taxon>Polyangia</taxon>
        <taxon>Polyangiales</taxon>
        <taxon>Polyangiaceae</taxon>
        <taxon>Polyangium</taxon>
    </lineage>
</organism>
<sequence>MKISFKLCLGVQTVAVVSAFAALASAQSGVRHNWDVEAGARGAEQGARDADMGYCPPLSVVNGIRYFEHFTGENPDWVNRIGVSCINLLTGKVTEHDWDPSGEPSRGQGTHGMGGGKCPAGHVVNGVQYYEGGKSDWVDAIGISCLRLSDGETLFVNWHRGREPRGAEHGTHGRGMGVCPPGMVVGGVRYFLGERSDWVDGLGIFCVEPPGLLSPVEEPETA</sequence>
<evidence type="ECO:0000256" key="2">
    <source>
        <dbReference type="SAM" id="SignalP"/>
    </source>
</evidence>
<evidence type="ECO:0000313" key="4">
    <source>
        <dbReference type="Proteomes" id="UP000440224"/>
    </source>
</evidence>
<protein>
    <submittedName>
        <fullName evidence="3">Uncharacterized protein</fullName>
    </submittedName>
</protein>
<dbReference type="EMBL" id="WJIE01000004">
    <property type="protein sequence ID" value="MRG93042.1"/>
    <property type="molecule type" value="Genomic_DNA"/>
</dbReference>
<evidence type="ECO:0000313" key="3">
    <source>
        <dbReference type="EMBL" id="MRG93042.1"/>
    </source>
</evidence>
<name>A0A6N7PLM3_9BACT</name>
<keyword evidence="4" id="KW-1185">Reference proteome</keyword>
<dbReference type="RefSeq" id="WP_153819915.1">
    <property type="nucleotide sequence ID" value="NZ_WJIE01000004.1"/>
</dbReference>
<comment type="caution">
    <text evidence="3">The sequence shown here is derived from an EMBL/GenBank/DDBJ whole genome shotgun (WGS) entry which is preliminary data.</text>
</comment>
<gene>
    <name evidence="3" type="ORF">GF068_14035</name>
</gene>